<dbReference type="Proteomes" id="UP001055804">
    <property type="component" value="Unassembled WGS sequence"/>
</dbReference>
<feature type="transmembrane region" description="Helical" evidence="8">
    <location>
        <begin position="318"/>
        <end position="339"/>
    </location>
</feature>
<keyword evidence="6 8" id="KW-0472">Membrane</keyword>
<keyword evidence="5 8" id="KW-1133">Transmembrane helix</keyword>
<reference evidence="10" key="1">
    <citation type="submission" date="2022-06" db="EMBL/GenBank/DDBJ databases">
        <title>Isolation and Genomics of Futiania mangrovii gen. nov., sp. nov., a Rare and Metabolically-versatile member in the Class Alphaproteobacteria.</title>
        <authorList>
            <person name="Liu L."/>
            <person name="Huang W.-C."/>
            <person name="Pan J."/>
            <person name="Li J."/>
            <person name="Huang Y."/>
            <person name="Du H."/>
            <person name="Liu Y."/>
            <person name="Li M."/>
        </authorList>
    </citation>
    <scope>NUCLEOTIDE SEQUENCE</scope>
    <source>
        <strain evidence="10">FT118</strain>
    </source>
</reference>
<dbReference type="PRINTS" id="PR01437">
    <property type="entry name" value="NUOXDRDTASE4"/>
</dbReference>
<protein>
    <submittedName>
        <fullName evidence="10">Monovalent cation/H+ antiporter subunit D family protein</fullName>
    </submittedName>
</protein>
<feature type="transmembrane region" description="Helical" evidence="8">
    <location>
        <begin position="38"/>
        <end position="67"/>
    </location>
</feature>
<dbReference type="InterPro" id="IPR003918">
    <property type="entry name" value="NADH_UbQ_OxRdtase"/>
</dbReference>
<name>A0A9J6PAG4_9PROT</name>
<evidence type="ECO:0000256" key="7">
    <source>
        <dbReference type="RuleBase" id="RU000320"/>
    </source>
</evidence>
<feature type="transmembrane region" description="Helical" evidence="8">
    <location>
        <begin position="87"/>
        <end position="106"/>
    </location>
</feature>
<dbReference type="GO" id="GO:0008137">
    <property type="term" value="F:NADH dehydrogenase (ubiquinone) activity"/>
    <property type="evidence" value="ECO:0007669"/>
    <property type="project" value="InterPro"/>
</dbReference>
<evidence type="ECO:0000313" key="11">
    <source>
        <dbReference type="Proteomes" id="UP001055804"/>
    </source>
</evidence>
<keyword evidence="3" id="KW-1003">Cell membrane</keyword>
<dbReference type="EMBL" id="JAMZFT010000001">
    <property type="protein sequence ID" value="MCP1336037.1"/>
    <property type="molecule type" value="Genomic_DNA"/>
</dbReference>
<dbReference type="PANTHER" id="PTHR42703">
    <property type="entry name" value="NADH DEHYDROGENASE"/>
    <property type="match status" value="1"/>
</dbReference>
<comment type="caution">
    <text evidence="10">The sequence shown here is derived from an EMBL/GenBank/DDBJ whole genome shotgun (WGS) entry which is preliminary data.</text>
</comment>
<feature type="transmembrane region" description="Helical" evidence="8">
    <location>
        <begin position="247"/>
        <end position="272"/>
    </location>
</feature>
<keyword evidence="4 7" id="KW-0812">Transmembrane</keyword>
<accession>A0A9J6PAG4</accession>
<feature type="transmembrane region" description="Helical" evidence="8">
    <location>
        <begin position="391"/>
        <end position="411"/>
    </location>
</feature>
<comment type="subcellular location">
    <subcellularLocation>
        <location evidence="1">Cell membrane</location>
        <topology evidence="1">Multi-pass membrane protein</topology>
    </subcellularLocation>
    <subcellularLocation>
        <location evidence="7">Membrane</location>
        <topology evidence="7">Multi-pass membrane protein</topology>
    </subcellularLocation>
</comment>
<feature type="transmembrane region" description="Helical" evidence="8">
    <location>
        <begin position="6"/>
        <end position="26"/>
    </location>
</feature>
<feature type="transmembrane region" description="Helical" evidence="8">
    <location>
        <begin position="465"/>
        <end position="485"/>
    </location>
</feature>
<evidence type="ECO:0000256" key="1">
    <source>
        <dbReference type="ARBA" id="ARBA00004651"/>
    </source>
</evidence>
<evidence type="ECO:0000256" key="2">
    <source>
        <dbReference type="ARBA" id="ARBA00005346"/>
    </source>
</evidence>
<dbReference type="Pfam" id="PF00361">
    <property type="entry name" value="Proton_antipo_M"/>
    <property type="match status" value="1"/>
</dbReference>
<dbReference type="GO" id="GO:0005886">
    <property type="term" value="C:plasma membrane"/>
    <property type="evidence" value="ECO:0007669"/>
    <property type="project" value="UniProtKB-SubCell"/>
</dbReference>
<evidence type="ECO:0000256" key="4">
    <source>
        <dbReference type="ARBA" id="ARBA00022692"/>
    </source>
</evidence>
<evidence type="ECO:0000259" key="9">
    <source>
        <dbReference type="Pfam" id="PF00361"/>
    </source>
</evidence>
<dbReference type="PANTHER" id="PTHR42703:SF1">
    <property type="entry name" value="NA(+)_H(+) ANTIPORTER SUBUNIT D1"/>
    <property type="match status" value="1"/>
</dbReference>
<dbReference type="RefSeq" id="WP_269331957.1">
    <property type="nucleotide sequence ID" value="NZ_JAMZFT010000001.1"/>
</dbReference>
<feature type="transmembrane region" description="Helical" evidence="8">
    <location>
        <begin position="423"/>
        <end position="444"/>
    </location>
</feature>
<evidence type="ECO:0000313" key="10">
    <source>
        <dbReference type="EMBL" id="MCP1336037.1"/>
    </source>
</evidence>
<dbReference type="InterPro" id="IPR050586">
    <property type="entry name" value="CPA3_Na-H_Antiporter_D"/>
</dbReference>
<dbReference type="AlphaFoldDB" id="A0A9J6PAG4"/>
<feature type="transmembrane region" description="Helical" evidence="8">
    <location>
        <begin position="118"/>
        <end position="137"/>
    </location>
</feature>
<feature type="transmembrane region" description="Helical" evidence="8">
    <location>
        <begin position="292"/>
        <end position="311"/>
    </location>
</feature>
<keyword evidence="11" id="KW-1185">Reference proteome</keyword>
<evidence type="ECO:0000256" key="5">
    <source>
        <dbReference type="ARBA" id="ARBA00022989"/>
    </source>
</evidence>
<evidence type="ECO:0000256" key="3">
    <source>
        <dbReference type="ARBA" id="ARBA00022475"/>
    </source>
</evidence>
<evidence type="ECO:0000256" key="8">
    <source>
        <dbReference type="SAM" id="Phobius"/>
    </source>
</evidence>
<feature type="domain" description="NADH:quinone oxidoreductase/Mrp antiporter transmembrane" evidence="9">
    <location>
        <begin position="141"/>
        <end position="438"/>
    </location>
</feature>
<feature type="transmembrane region" description="Helical" evidence="8">
    <location>
        <begin position="175"/>
        <end position="199"/>
    </location>
</feature>
<gene>
    <name evidence="10" type="ORF">NJQ99_06430</name>
</gene>
<sequence>MSTSSGLAMGLVAQLPALQVVVPLLAAPVCSLMRVRHLPWAFTLAVTAATFLISLALLLEVLAGGTISYHMGGWQPPFGIEYRIDVFNAFVLLIVSALALVVLPFAKRSVEREVPASTHALFYTMWLACFAGLLGVVATGDAFNLFVFIEISSLATYVLIAKGSGNDRRALTASFHYLIMGTIGATLYLIGLGFLYMLTGTLNMADLAERLPSVEDNRAVIVAFAFITIGLGLKAAMFPLHTWLPNAYAYAPSAVTAFLASTATKVAVYALIRMLFTIFGFDVGFEVEILTYVFLPLALAAMFSASIAAILQEDMKRMLAYSSVAQLGYIVLGLSLSLTSESGLTASLLHLFNHALMKGAAFLAVGAIFYRLGTVNLAGIAGLGRRMPWTFGVFIVAGLALIGVPGTAGFVSKWYLVGAAIQAGLWPIAALIVMSSLLAVLYIWRTIEAAFFRPLPEDADEVREAPLSLLLPGIVLAAACIVFGIHAAPIVEVAQTAAGALLGQAQ</sequence>
<comment type="similarity">
    <text evidence="2">Belongs to the CPA3 antiporters (TC 2.A.63) subunit D family.</text>
</comment>
<feature type="transmembrane region" description="Helical" evidence="8">
    <location>
        <begin position="219"/>
        <end position="240"/>
    </location>
</feature>
<organism evidence="10 11">
    <name type="scientific">Futiania mangrovi</name>
    <dbReference type="NCBI Taxonomy" id="2959716"/>
    <lineage>
        <taxon>Bacteria</taxon>
        <taxon>Pseudomonadati</taxon>
        <taxon>Pseudomonadota</taxon>
        <taxon>Alphaproteobacteria</taxon>
        <taxon>Futianiales</taxon>
        <taxon>Futianiaceae</taxon>
        <taxon>Futiania</taxon>
    </lineage>
</organism>
<dbReference type="InterPro" id="IPR001750">
    <property type="entry name" value="ND/Mrp_TM"/>
</dbReference>
<feature type="transmembrane region" description="Helical" evidence="8">
    <location>
        <begin position="143"/>
        <end position="163"/>
    </location>
</feature>
<proteinExistence type="inferred from homology"/>
<dbReference type="GO" id="GO:0042773">
    <property type="term" value="P:ATP synthesis coupled electron transport"/>
    <property type="evidence" value="ECO:0007669"/>
    <property type="project" value="InterPro"/>
</dbReference>
<evidence type="ECO:0000256" key="6">
    <source>
        <dbReference type="ARBA" id="ARBA00023136"/>
    </source>
</evidence>